<dbReference type="InterPro" id="IPR037126">
    <property type="entry name" value="PdaC/RsiV-like_sf"/>
</dbReference>
<dbReference type="PROSITE" id="PS51257">
    <property type="entry name" value="PROKAR_LIPOPROTEIN"/>
    <property type="match status" value="1"/>
</dbReference>
<accession>A0ABR7CVI3</accession>
<gene>
    <name evidence="2" type="ORF">H8S64_01060</name>
</gene>
<organism evidence="2 3">
    <name type="scientific">Butyricimonas hominis</name>
    <dbReference type="NCBI Taxonomy" id="2763032"/>
    <lineage>
        <taxon>Bacteria</taxon>
        <taxon>Pseudomonadati</taxon>
        <taxon>Bacteroidota</taxon>
        <taxon>Bacteroidia</taxon>
        <taxon>Bacteroidales</taxon>
        <taxon>Odoribacteraceae</taxon>
        <taxon>Butyricimonas</taxon>
    </lineage>
</organism>
<dbReference type="EMBL" id="JACOOH010000001">
    <property type="protein sequence ID" value="MBC5619681.1"/>
    <property type="molecule type" value="Genomic_DNA"/>
</dbReference>
<reference evidence="2 3" key="1">
    <citation type="submission" date="2020-08" db="EMBL/GenBank/DDBJ databases">
        <title>Genome public.</title>
        <authorList>
            <person name="Liu C."/>
            <person name="Sun Q."/>
        </authorList>
    </citation>
    <scope>NUCLEOTIDE SEQUENCE [LARGE SCALE GENOMIC DNA]</scope>
    <source>
        <strain evidence="2 3">NSJ-56</strain>
    </source>
</reference>
<dbReference type="Gene3D" id="3.30.565.40">
    <property type="entry name" value="Fervidobacterium nodosum Rt17-B1 like"/>
    <property type="match status" value="1"/>
</dbReference>
<sequence length="229" mass="25564">MKSTLIMAIGLALVFVGCQPKVQNLNVKQEHSEVTSEDCDIRIDRSVFSAADETINKSCMVLNGKIEKLVNDLKDSLRADATELFQTFADKPDERPDWKYELMVDDSVFMATDQFISVRLRVYSFTGGAHGMTTYYSFNYDVKNQKFLTNKEILNYAHAAQINTLLKANFKNPDGCFTMEPTLDLAGAINFNATSVYFLYGQYVLGAYACGSAEVVVPRAALKGDILIK</sequence>
<dbReference type="InterPro" id="IPR025303">
    <property type="entry name" value="PdaC"/>
</dbReference>
<evidence type="ECO:0000259" key="1">
    <source>
        <dbReference type="Pfam" id="PF13739"/>
    </source>
</evidence>
<comment type="caution">
    <text evidence="2">The sequence shown here is derived from an EMBL/GenBank/DDBJ whole genome shotgun (WGS) entry which is preliminary data.</text>
</comment>
<name>A0ABR7CVI3_9BACT</name>
<evidence type="ECO:0000313" key="3">
    <source>
        <dbReference type="Proteomes" id="UP000646484"/>
    </source>
</evidence>
<dbReference type="Pfam" id="PF13739">
    <property type="entry name" value="PdaC"/>
    <property type="match status" value="1"/>
</dbReference>
<keyword evidence="3" id="KW-1185">Reference proteome</keyword>
<dbReference type="RefSeq" id="WP_186974605.1">
    <property type="nucleotide sequence ID" value="NZ_JACOOH010000001.1"/>
</dbReference>
<dbReference type="Gene3D" id="3.90.640.20">
    <property type="entry name" value="Heat-shock cognate protein, ATPase"/>
    <property type="match status" value="1"/>
</dbReference>
<feature type="domain" description="Deacetylase PdaC" evidence="1">
    <location>
        <begin position="47"/>
        <end position="133"/>
    </location>
</feature>
<dbReference type="Proteomes" id="UP000646484">
    <property type="component" value="Unassembled WGS sequence"/>
</dbReference>
<protein>
    <submittedName>
        <fullName evidence="2">DUF4163 domain-containing protein</fullName>
    </submittedName>
</protein>
<proteinExistence type="predicted"/>
<evidence type="ECO:0000313" key="2">
    <source>
        <dbReference type="EMBL" id="MBC5619681.1"/>
    </source>
</evidence>